<feature type="transmembrane region" description="Helical" evidence="1">
    <location>
        <begin position="34"/>
        <end position="56"/>
    </location>
</feature>
<sequence>MDSRVLIGWALWSLPCLLQSRARCWLCPAPRRTPTAIIVMVITKTLLSLFFLHACGRQRFTSRIDKFAVQLHAFIPESSNRGRFFCPSAPAVTQYGILKHFCASSLTISKAFI</sequence>
<organism evidence="3 4">
    <name type="scientific">Portunus trituberculatus</name>
    <name type="common">Swimming crab</name>
    <name type="synonym">Neptunus trituberculatus</name>
    <dbReference type="NCBI Taxonomy" id="210409"/>
    <lineage>
        <taxon>Eukaryota</taxon>
        <taxon>Metazoa</taxon>
        <taxon>Ecdysozoa</taxon>
        <taxon>Arthropoda</taxon>
        <taxon>Crustacea</taxon>
        <taxon>Multicrustacea</taxon>
        <taxon>Malacostraca</taxon>
        <taxon>Eumalacostraca</taxon>
        <taxon>Eucarida</taxon>
        <taxon>Decapoda</taxon>
        <taxon>Pleocyemata</taxon>
        <taxon>Brachyura</taxon>
        <taxon>Eubrachyura</taxon>
        <taxon>Portunoidea</taxon>
        <taxon>Portunidae</taxon>
        <taxon>Portuninae</taxon>
        <taxon>Portunus</taxon>
    </lineage>
</organism>
<evidence type="ECO:0000256" key="2">
    <source>
        <dbReference type="SAM" id="SignalP"/>
    </source>
</evidence>
<dbReference type="EMBL" id="VSRR010023393">
    <property type="protein sequence ID" value="MPC65452.1"/>
    <property type="molecule type" value="Genomic_DNA"/>
</dbReference>
<feature type="signal peptide" evidence="2">
    <location>
        <begin position="1"/>
        <end position="22"/>
    </location>
</feature>
<keyword evidence="1" id="KW-0472">Membrane</keyword>
<keyword evidence="4" id="KW-1185">Reference proteome</keyword>
<evidence type="ECO:0008006" key="5">
    <source>
        <dbReference type="Google" id="ProtNLM"/>
    </source>
</evidence>
<dbReference type="AlphaFoldDB" id="A0A5B7H2Z0"/>
<evidence type="ECO:0000256" key="1">
    <source>
        <dbReference type="SAM" id="Phobius"/>
    </source>
</evidence>
<accession>A0A5B7H2Z0</accession>
<dbReference type="Proteomes" id="UP000324222">
    <property type="component" value="Unassembled WGS sequence"/>
</dbReference>
<evidence type="ECO:0000313" key="4">
    <source>
        <dbReference type="Proteomes" id="UP000324222"/>
    </source>
</evidence>
<proteinExistence type="predicted"/>
<reference evidence="3 4" key="1">
    <citation type="submission" date="2019-05" db="EMBL/GenBank/DDBJ databases">
        <title>Another draft genome of Portunus trituberculatus and its Hox gene families provides insights of decapod evolution.</title>
        <authorList>
            <person name="Jeong J.-H."/>
            <person name="Song I."/>
            <person name="Kim S."/>
            <person name="Choi T."/>
            <person name="Kim D."/>
            <person name="Ryu S."/>
            <person name="Kim W."/>
        </authorList>
    </citation>
    <scope>NUCLEOTIDE SEQUENCE [LARGE SCALE GENOMIC DNA]</scope>
    <source>
        <tissue evidence="3">Muscle</tissue>
    </source>
</reference>
<feature type="chain" id="PRO_5022865052" description="Secreted protein" evidence="2">
    <location>
        <begin position="23"/>
        <end position="113"/>
    </location>
</feature>
<keyword evidence="2" id="KW-0732">Signal</keyword>
<name>A0A5B7H2Z0_PORTR</name>
<evidence type="ECO:0000313" key="3">
    <source>
        <dbReference type="EMBL" id="MPC65452.1"/>
    </source>
</evidence>
<comment type="caution">
    <text evidence="3">The sequence shown here is derived from an EMBL/GenBank/DDBJ whole genome shotgun (WGS) entry which is preliminary data.</text>
</comment>
<gene>
    <name evidence="3" type="ORF">E2C01_059586</name>
</gene>
<keyword evidence="1" id="KW-1133">Transmembrane helix</keyword>
<protein>
    <recommendedName>
        <fullName evidence="5">Secreted protein</fullName>
    </recommendedName>
</protein>
<keyword evidence="1" id="KW-0812">Transmembrane</keyword>